<evidence type="ECO:0000313" key="6">
    <source>
        <dbReference type="EMBL" id="CTR07016.1"/>
    </source>
</evidence>
<evidence type="ECO:0000313" key="7">
    <source>
        <dbReference type="EMBL" id="PRQ75206.1"/>
    </source>
</evidence>
<evidence type="ECO:0000256" key="4">
    <source>
        <dbReference type="ARBA" id="ARBA00023136"/>
    </source>
</evidence>
<reference evidence="6 8" key="1">
    <citation type="submission" date="2015-07" db="EMBL/GenBank/DDBJ databases">
        <authorList>
            <person name="Cajimat M.N.B."/>
            <person name="Milazzo M.L."/>
            <person name="Fulhorst C.F."/>
        </authorList>
    </citation>
    <scope>NUCLEOTIDE SEQUENCE [LARGE SCALE GENOMIC DNA]</scope>
    <source>
        <strain evidence="6">Single colony</strain>
    </source>
</reference>
<evidence type="ECO:0000313" key="9">
    <source>
        <dbReference type="Proteomes" id="UP000239560"/>
    </source>
</evidence>
<protein>
    <submittedName>
        <fullName evidence="6">Uncharacterized protein</fullName>
    </submittedName>
</protein>
<evidence type="ECO:0000256" key="5">
    <source>
        <dbReference type="SAM" id="Phobius"/>
    </source>
</evidence>
<dbReference type="Proteomes" id="UP000239560">
    <property type="component" value="Unassembled WGS sequence"/>
</dbReference>
<sequence>MLRPLVSTNLATCCSVLSLFGFLILGALGTAFNAGVEVLLRSEESPEDGHAVAVNCWFASLVYLAFAIFCTCQIGANRRYQRGAVRL</sequence>
<keyword evidence="3 5" id="KW-1133">Transmembrane helix</keyword>
<dbReference type="EMBL" id="LCTV02000005">
    <property type="protein sequence ID" value="PRQ75206.1"/>
    <property type="molecule type" value="Genomic_DNA"/>
</dbReference>
<name>A0A0K3CIG5_RHOTO</name>
<dbReference type="Proteomes" id="UP000199069">
    <property type="component" value="Unassembled WGS sequence"/>
</dbReference>
<dbReference type="OMA" id="LNAWSCV"/>
<comment type="subcellular location">
    <subcellularLocation>
        <location evidence="1">Membrane</location>
    </subcellularLocation>
</comment>
<evidence type="ECO:0000313" key="8">
    <source>
        <dbReference type="Proteomes" id="UP000199069"/>
    </source>
</evidence>
<dbReference type="STRING" id="5286.A0A0K3CIG5"/>
<evidence type="ECO:0000256" key="2">
    <source>
        <dbReference type="ARBA" id="ARBA00022692"/>
    </source>
</evidence>
<dbReference type="AlphaFoldDB" id="A0A0K3CIG5"/>
<keyword evidence="4 5" id="KW-0472">Membrane</keyword>
<dbReference type="Pfam" id="PF23489">
    <property type="entry name" value="V-ATPase_su_f"/>
    <property type="match status" value="1"/>
</dbReference>
<proteinExistence type="predicted"/>
<dbReference type="EMBL" id="CWKI01000005">
    <property type="protein sequence ID" value="CTR07016.1"/>
    <property type="molecule type" value="Genomic_DNA"/>
</dbReference>
<evidence type="ECO:0000256" key="1">
    <source>
        <dbReference type="ARBA" id="ARBA00004370"/>
    </source>
</evidence>
<feature type="transmembrane region" description="Helical" evidence="5">
    <location>
        <begin position="57"/>
        <end position="76"/>
    </location>
</feature>
<organism evidence="6 8">
    <name type="scientific">Rhodotorula toruloides</name>
    <name type="common">Yeast</name>
    <name type="synonym">Rhodosporidium toruloides</name>
    <dbReference type="NCBI Taxonomy" id="5286"/>
    <lineage>
        <taxon>Eukaryota</taxon>
        <taxon>Fungi</taxon>
        <taxon>Dikarya</taxon>
        <taxon>Basidiomycota</taxon>
        <taxon>Pucciniomycotina</taxon>
        <taxon>Microbotryomycetes</taxon>
        <taxon>Sporidiobolales</taxon>
        <taxon>Sporidiobolaceae</taxon>
        <taxon>Rhodotorula</taxon>
    </lineage>
</organism>
<gene>
    <name evidence="6" type="primary">FGENESH: predicted gene_5.422</name>
    <name evidence="7" type="ORF">AAT19DRAFT_14228</name>
    <name evidence="6" type="ORF">BN2166_0028770</name>
</gene>
<keyword evidence="2 5" id="KW-0812">Transmembrane</keyword>
<keyword evidence="8" id="KW-1185">Reference proteome</keyword>
<dbReference type="GO" id="GO:0016020">
    <property type="term" value="C:membrane"/>
    <property type="evidence" value="ECO:0007669"/>
    <property type="project" value="UniProtKB-SubCell"/>
</dbReference>
<accession>A0A0K3CIG5</accession>
<reference evidence="7 9" key="2">
    <citation type="journal article" date="2018" name="Elife">
        <title>Functional genomics of lipid metabolism in the oleaginous yeast Rhodosporidium toruloides.</title>
        <authorList>
            <person name="Coradetti S.T."/>
            <person name="Pinel D."/>
            <person name="Geiselman G."/>
            <person name="Ito M."/>
            <person name="Mondo S."/>
            <person name="Reilly M.C."/>
            <person name="Cheng Y.F."/>
            <person name="Bauer S."/>
            <person name="Grigoriev I."/>
            <person name="Gladden J.M."/>
            <person name="Simmons B.A."/>
            <person name="Brem R."/>
            <person name="Arkin A.P."/>
            <person name="Skerker J.M."/>
        </authorList>
    </citation>
    <scope>NUCLEOTIDE SEQUENCE [LARGE SCALE GENOMIC DNA]</scope>
    <source>
        <strain evidence="7 9">NBRC 0880</strain>
    </source>
</reference>
<dbReference type="OrthoDB" id="67317at2759"/>
<dbReference type="InterPro" id="IPR056552">
    <property type="entry name" value="Ribonucl_Kappa"/>
</dbReference>
<evidence type="ECO:0000256" key="3">
    <source>
        <dbReference type="ARBA" id="ARBA00022989"/>
    </source>
</evidence>